<keyword evidence="3" id="KW-1185">Reference proteome</keyword>
<keyword evidence="1" id="KW-0732">Signal</keyword>
<feature type="chain" id="PRO_5045639603" description="RHS repeat protein" evidence="1">
    <location>
        <begin position="19"/>
        <end position="510"/>
    </location>
</feature>
<feature type="signal peptide" evidence="1">
    <location>
        <begin position="1"/>
        <end position="18"/>
    </location>
</feature>
<dbReference type="Proteomes" id="UP000722165">
    <property type="component" value="Unassembled WGS sequence"/>
</dbReference>
<proteinExistence type="predicted"/>
<accession>A0ABS6NLV5</accession>
<dbReference type="EMBL" id="JAHSPR010000003">
    <property type="protein sequence ID" value="MBV4396609.1"/>
    <property type="molecule type" value="Genomic_DNA"/>
</dbReference>
<gene>
    <name evidence="2" type="ORF">KU392_04955</name>
</gene>
<evidence type="ECO:0000313" key="2">
    <source>
        <dbReference type="EMBL" id="MBV4396609.1"/>
    </source>
</evidence>
<protein>
    <recommendedName>
        <fullName evidence="4">RHS repeat protein</fullName>
    </recommendedName>
</protein>
<dbReference type="RefSeq" id="WP_217734745.1">
    <property type="nucleotide sequence ID" value="NZ_JAHSPR010000003.1"/>
</dbReference>
<organism evidence="2 3">
    <name type="scientific">Advenella alkanexedens</name>
    <dbReference type="NCBI Taxonomy" id="1481665"/>
    <lineage>
        <taxon>Bacteria</taxon>
        <taxon>Pseudomonadati</taxon>
        <taxon>Pseudomonadota</taxon>
        <taxon>Betaproteobacteria</taxon>
        <taxon>Burkholderiales</taxon>
        <taxon>Alcaligenaceae</taxon>
    </lineage>
</organism>
<sequence>MKKISALILLAATLLQHAWSQTISQTYNFVSCKSAVIANPCPDTLEKPSLTPGTGNPAYLITGSRSRFCDIRSWLTGSKLQIVHADGLRNQVVEQTFANGNHALLEYDETGYLRTVTETSKRKEPPIITKLGGTADFGWVLIKSPKESLTFDSRQENTLYVESYRNRNEHSDVKAILTDKYTFEKPNRARIHHLPEGGSITYLHDKNNKPETIIWTEQSGKQSHLILDSHTFGKGYLLGNKLQFHALKTEQGQTQLSLWDEKQKRIWSQLLNFSENNTLINETVMVPQVDYQSTQSYVYDPRKRMVNATIQAHQKKQDLSTQYHYAWNDNGSNAAYSNGSESIISNIERDASGLPLKINDFVLKYGANQRLKYVELDKELLAEYIYNGIGQRIIKKTKDTHTHYYYENNLLAGEWTTRKGKRAEHGPNGGIDRRYIYAGQLPVAFIEYERASFNIDDPLNDSFMDYDADTFNPIKKPQLRPYKAKLYFIHSDHIGQPFMVTDSHACLPTR</sequence>
<evidence type="ECO:0008006" key="4">
    <source>
        <dbReference type="Google" id="ProtNLM"/>
    </source>
</evidence>
<reference evidence="2 3" key="1">
    <citation type="submission" date="2021-06" db="EMBL/GenBank/DDBJ databases">
        <authorList>
            <person name="Lu T."/>
            <person name="Wang Q."/>
            <person name="Han X."/>
        </authorList>
    </citation>
    <scope>NUCLEOTIDE SEQUENCE [LARGE SCALE GENOMIC DNA]</scope>
    <source>
        <strain evidence="2 3">LAM0050</strain>
    </source>
</reference>
<evidence type="ECO:0000313" key="3">
    <source>
        <dbReference type="Proteomes" id="UP000722165"/>
    </source>
</evidence>
<evidence type="ECO:0000256" key="1">
    <source>
        <dbReference type="SAM" id="SignalP"/>
    </source>
</evidence>
<comment type="caution">
    <text evidence="2">The sequence shown here is derived from an EMBL/GenBank/DDBJ whole genome shotgun (WGS) entry which is preliminary data.</text>
</comment>
<name>A0ABS6NLV5_9BURK</name>